<dbReference type="EMBL" id="FMZB01000015">
    <property type="protein sequence ID" value="SDD61140.1"/>
    <property type="molecule type" value="Genomic_DNA"/>
</dbReference>
<evidence type="ECO:0008006" key="3">
    <source>
        <dbReference type="Google" id="ProtNLM"/>
    </source>
</evidence>
<dbReference type="RefSeq" id="WP_093728620.1">
    <property type="nucleotide sequence ID" value="NZ_FMZB01000015.1"/>
</dbReference>
<keyword evidence="2" id="KW-1185">Reference proteome</keyword>
<dbReference type="InterPro" id="IPR018652">
    <property type="entry name" value="DUF2082_NA-bd_Znr"/>
</dbReference>
<dbReference type="OrthoDB" id="6293663at2"/>
<dbReference type="Proteomes" id="UP000198666">
    <property type="component" value="Unassembled WGS sequence"/>
</dbReference>
<sequence length="67" mass="7282">MQQSGCIKCGGTDVSQKEVAMTGTGLSKLFDVQHNQFLVISCTQCGYSELYNKESSHGSNLLDLFFG</sequence>
<accession>A0A1G6W5D1</accession>
<evidence type="ECO:0000313" key="1">
    <source>
        <dbReference type="EMBL" id="SDD61140.1"/>
    </source>
</evidence>
<protein>
    <recommendedName>
        <fullName evidence="3">Nucleic-acid-binding protein containing Zn-ribbon domain</fullName>
    </recommendedName>
</protein>
<evidence type="ECO:0000313" key="2">
    <source>
        <dbReference type="Proteomes" id="UP000198666"/>
    </source>
</evidence>
<dbReference type="AlphaFoldDB" id="A0A1G6W5D1"/>
<dbReference type="Pfam" id="PF09855">
    <property type="entry name" value="Zn_ribbon_13"/>
    <property type="match status" value="1"/>
</dbReference>
<gene>
    <name evidence="1" type="ORF">SAMN05421663_11510</name>
</gene>
<dbReference type="STRING" id="361279.SAMN05421663_11510"/>
<proteinExistence type="predicted"/>
<organism evidence="1 2">
    <name type="scientific">Terribacillus halophilus</name>
    <dbReference type="NCBI Taxonomy" id="361279"/>
    <lineage>
        <taxon>Bacteria</taxon>
        <taxon>Bacillati</taxon>
        <taxon>Bacillota</taxon>
        <taxon>Bacilli</taxon>
        <taxon>Bacillales</taxon>
        <taxon>Bacillaceae</taxon>
        <taxon>Terribacillus</taxon>
    </lineage>
</organism>
<reference evidence="2" key="1">
    <citation type="submission" date="2016-10" db="EMBL/GenBank/DDBJ databases">
        <authorList>
            <person name="Varghese N."/>
            <person name="Submissions S."/>
        </authorList>
    </citation>
    <scope>NUCLEOTIDE SEQUENCE [LARGE SCALE GENOMIC DNA]</scope>
    <source>
        <strain evidence="2">DSM 21620</strain>
    </source>
</reference>
<name>A0A1G6W5D1_9BACI</name>